<sequence length="263" mass="29438">MALYPCFEKFSSFRAGHTYLPPRVSASGNEDQASTASGGKEVHQSQWLRPSYEEYWDAVHMSADDDSLRPTKLRPAKSANLRLEEDIISCEENIIVNIQSLGSLLQNSSDHHCENPAMNFYITKRQGLCITGRAECSYCHFKSTEVKLHTTFKKKRGPETGTLNDGLALALTKSKMGVADARLMMSCLNINPPDSRGLQRKLNQMCDWVEAINEASMVENQQYIRRVNTLRGEGDAVDLETDTSYNNRPQAGFEAATQSFSPM</sequence>
<dbReference type="InterPro" id="IPR049012">
    <property type="entry name" value="Mutator_transp_dom"/>
</dbReference>
<name>K1QE14_MAGGI</name>
<dbReference type="HOGENOM" id="CLU_1058643_0_0_1"/>
<feature type="domain" description="Mutator-like transposase" evidence="2">
    <location>
        <begin position="93"/>
        <end position="253"/>
    </location>
</feature>
<evidence type="ECO:0000313" key="3">
    <source>
        <dbReference type="EMBL" id="EKC27030.1"/>
    </source>
</evidence>
<feature type="compositionally biased region" description="Polar residues" evidence="1">
    <location>
        <begin position="26"/>
        <end position="37"/>
    </location>
</feature>
<proteinExistence type="predicted"/>
<reference evidence="3" key="1">
    <citation type="journal article" date="2012" name="Nature">
        <title>The oyster genome reveals stress adaptation and complexity of shell formation.</title>
        <authorList>
            <person name="Zhang G."/>
            <person name="Fang X."/>
            <person name="Guo X."/>
            <person name="Li L."/>
            <person name="Luo R."/>
            <person name="Xu F."/>
            <person name="Yang P."/>
            <person name="Zhang L."/>
            <person name="Wang X."/>
            <person name="Qi H."/>
            <person name="Xiong Z."/>
            <person name="Que H."/>
            <person name="Xie Y."/>
            <person name="Holland P.W."/>
            <person name="Paps J."/>
            <person name="Zhu Y."/>
            <person name="Wu F."/>
            <person name="Chen Y."/>
            <person name="Wang J."/>
            <person name="Peng C."/>
            <person name="Meng J."/>
            <person name="Yang L."/>
            <person name="Liu J."/>
            <person name="Wen B."/>
            <person name="Zhang N."/>
            <person name="Huang Z."/>
            <person name="Zhu Q."/>
            <person name="Feng Y."/>
            <person name="Mount A."/>
            <person name="Hedgecock D."/>
            <person name="Xu Z."/>
            <person name="Liu Y."/>
            <person name="Domazet-Loso T."/>
            <person name="Du Y."/>
            <person name="Sun X."/>
            <person name="Zhang S."/>
            <person name="Liu B."/>
            <person name="Cheng P."/>
            <person name="Jiang X."/>
            <person name="Li J."/>
            <person name="Fan D."/>
            <person name="Wang W."/>
            <person name="Fu W."/>
            <person name="Wang T."/>
            <person name="Wang B."/>
            <person name="Zhang J."/>
            <person name="Peng Z."/>
            <person name="Li Y."/>
            <person name="Li N."/>
            <person name="Wang J."/>
            <person name="Chen M."/>
            <person name="He Y."/>
            <person name="Tan F."/>
            <person name="Song X."/>
            <person name="Zheng Q."/>
            <person name="Huang R."/>
            <person name="Yang H."/>
            <person name="Du X."/>
            <person name="Chen L."/>
            <person name="Yang M."/>
            <person name="Gaffney P.M."/>
            <person name="Wang S."/>
            <person name="Luo L."/>
            <person name="She Z."/>
            <person name="Ming Y."/>
            <person name="Huang W."/>
            <person name="Zhang S."/>
            <person name="Huang B."/>
            <person name="Zhang Y."/>
            <person name="Qu T."/>
            <person name="Ni P."/>
            <person name="Miao G."/>
            <person name="Wang J."/>
            <person name="Wang Q."/>
            <person name="Steinberg C.E."/>
            <person name="Wang H."/>
            <person name="Li N."/>
            <person name="Qian L."/>
            <person name="Zhang G."/>
            <person name="Li Y."/>
            <person name="Yang H."/>
            <person name="Liu X."/>
            <person name="Wang J."/>
            <person name="Yin Y."/>
            <person name="Wang J."/>
        </authorList>
    </citation>
    <scope>NUCLEOTIDE SEQUENCE [LARGE SCALE GENOMIC DNA]</scope>
    <source>
        <strain evidence="3">05x7-T-G4-1.051#20</strain>
    </source>
</reference>
<feature type="region of interest" description="Disordered" evidence="1">
    <location>
        <begin position="21"/>
        <end position="45"/>
    </location>
</feature>
<gene>
    <name evidence="3" type="ORF">CGI_10006962</name>
</gene>
<organism evidence="3">
    <name type="scientific">Magallana gigas</name>
    <name type="common">Pacific oyster</name>
    <name type="synonym">Crassostrea gigas</name>
    <dbReference type="NCBI Taxonomy" id="29159"/>
    <lineage>
        <taxon>Eukaryota</taxon>
        <taxon>Metazoa</taxon>
        <taxon>Spiralia</taxon>
        <taxon>Lophotrochozoa</taxon>
        <taxon>Mollusca</taxon>
        <taxon>Bivalvia</taxon>
        <taxon>Autobranchia</taxon>
        <taxon>Pteriomorphia</taxon>
        <taxon>Ostreida</taxon>
        <taxon>Ostreoidea</taxon>
        <taxon>Ostreidae</taxon>
        <taxon>Magallana</taxon>
    </lineage>
</organism>
<dbReference type="EMBL" id="JH818172">
    <property type="protein sequence ID" value="EKC27030.1"/>
    <property type="molecule type" value="Genomic_DNA"/>
</dbReference>
<dbReference type="Pfam" id="PF20700">
    <property type="entry name" value="Mutator"/>
    <property type="match status" value="1"/>
</dbReference>
<protein>
    <recommendedName>
        <fullName evidence="2">Mutator-like transposase domain-containing protein</fullName>
    </recommendedName>
</protein>
<accession>K1QE14</accession>
<evidence type="ECO:0000256" key="1">
    <source>
        <dbReference type="SAM" id="MobiDB-lite"/>
    </source>
</evidence>
<evidence type="ECO:0000259" key="2">
    <source>
        <dbReference type="Pfam" id="PF20700"/>
    </source>
</evidence>
<dbReference type="InParanoid" id="K1QE14"/>
<dbReference type="AlphaFoldDB" id="K1QE14"/>